<feature type="compositionally biased region" description="Polar residues" evidence="2">
    <location>
        <begin position="601"/>
        <end position="611"/>
    </location>
</feature>
<dbReference type="CDD" id="cd00063">
    <property type="entry name" value="FN3"/>
    <property type="match status" value="3"/>
</dbReference>
<dbReference type="InterPro" id="IPR050713">
    <property type="entry name" value="RTP_Phos/Ushers"/>
</dbReference>
<keyword evidence="1" id="KW-0677">Repeat</keyword>
<dbReference type="SMART" id="SM00060">
    <property type="entry name" value="FN3"/>
    <property type="match status" value="3"/>
</dbReference>
<evidence type="ECO:0000256" key="4">
    <source>
        <dbReference type="SAM" id="SignalP"/>
    </source>
</evidence>
<keyword evidence="6" id="KW-0675">Receptor</keyword>
<dbReference type="Pfam" id="PF00041">
    <property type="entry name" value="fn3"/>
    <property type="match status" value="1"/>
</dbReference>
<feature type="chain" id="PRO_5041244183" evidence="4">
    <location>
        <begin position="23"/>
        <end position="633"/>
    </location>
</feature>
<proteinExistence type="predicted"/>
<evidence type="ECO:0000259" key="5">
    <source>
        <dbReference type="PROSITE" id="PS50853"/>
    </source>
</evidence>
<feature type="region of interest" description="Disordered" evidence="2">
    <location>
        <begin position="601"/>
        <end position="633"/>
    </location>
</feature>
<dbReference type="Proteomes" id="UP001174909">
    <property type="component" value="Unassembled WGS sequence"/>
</dbReference>
<keyword evidence="3" id="KW-1133">Transmembrane helix</keyword>
<name>A0AA35XCU8_GEOBA</name>
<dbReference type="InterPro" id="IPR013783">
    <property type="entry name" value="Ig-like_fold"/>
</dbReference>
<feature type="domain" description="Fibronectin type-III" evidence="5">
    <location>
        <begin position="458"/>
        <end position="557"/>
    </location>
</feature>
<dbReference type="InterPro" id="IPR003961">
    <property type="entry name" value="FN3_dom"/>
</dbReference>
<sequence>MILCVCIGVLLGLCWCSSSVEGVEFLLRGDSIPTDGSGRLLITDISLHNGQNSTSDEDALCCHSTKDVTMIRELDIGDWYLEPDFETTTDFENNTAYGKRIDGDNDRGWTRNREYSVNVSGIYYRLVRLKRVSKTAVEGKFTCHIPGDSNNNRSLLILYPILSVEAFIEVVTADQFRVHCISTGGRVLNMSVTGPHGVVSPLSDIQAVGTQRWMGNDSYSGVTGTLEGADDGDTYNCTASNGVSSATDSIVIGAVSKPVIESLERVSPTVVRVEWSQPPGGAAITGYVVFYYDGSVTRNKSVPSTSTEITVSSATLIYVISVMALSEEPFLPRRSAWETITLWSPEGVVVDGSESSSVRVSWEAVDDADYYTVSFSAAVGDDQEGLCRDDSHSANVTVVDVPTASITVGEDVGSNDTSSLRAYTTYSVTVVAFSDKWGKTAGSEATRLTTLQRGSSAVPGRVTVSSLSSTVISVQWSGLSPCRLVNGVIVRYRVQYRAQSSGLVRSKEVTGNWSSGAETELSGLIPSTNYSIAVAAVNEQGDVGVYSHPVTVRTLPGSTSKESKNSVIIGATMACIGIVLGFSGAVIGCLFYNRSSLSKQRVNTKVNTEDNQAYGVHERPNPNESSTEETKDE</sequence>
<dbReference type="Gene3D" id="2.60.40.10">
    <property type="entry name" value="Immunoglobulins"/>
    <property type="match status" value="3"/>
</dbReference>
<accession>A0AA35XCU8</accession>
<evidence type="ECO:0000256" key="3">
    <source>
        <dbReference type="SAM" id="Phobius"/>
    </source>
</evidence>
<feature type="signal peptide" evidence="4">
    <location>
        <begin position="1"/>
        <end position="22"/>
    </location>
</feature>
<dbReference type="FunFam" id="2.60.40.10:FF:000028">
    <property type="entry name" value="Neuronal cell adhesion molecule"/>
    <property type="match status" value="1"/>
</dbReference>
<dbReference type="InterPro" id="IPR036116">
    <property type="entry name" value="FN3_sf"/>
</dbReference>
<dbReference type="SUPFAM" id="SSF49265">
    <property type="entry name" value="Fibronectin type III"/>
    <property type="match status" value="2"/>
</dbReference>
<keyword evidence="7" id="KW-1185">Reference proteome</keyword>
<dbReference type="EMBL" id="CASHTH010003589">
    <property type="protein sequence ID" value="CAI8046765.1"/>
    <property type="molecule type" value="Genomic_DNA"/>
</dbReference>
<evidence type="ECO:0000256" key="2">
    <source>
        <dbReference type="SAM" id="MobiDB-lite"/>
    </source>
</evidence>
<protein>
    <submittedName>
        <fullName evidence="6">Receptor-type tyrosine-protein phosphatase F</fullName>
    </submittedName>
</protein>
<organism evidence="6 7">
    <name type="scientific">Geodia barretti</name>
    <name type="common">Barrett's horny sponge</name>
    <dbReference type="NCBI Taxonomy" id="519541"/>
    <lineage>
        <taxon>Eukaryota</taxon>
        <taxon>Metazoa</taxon>
        <taxon>Porifera</taxon>
        <taxon>Demospongiae</taxon>
        <taxon>Heteroscleromorpha</taxon>
        <taxon>Tetractinellida</taxon>
        <taxon>Astrophorina</taxon>
        <taxon>Geodiidae</taxon>
        <taxon>Geodia</taxon>
    </lineage>
</organism>
<dbReference type="GO" id="GO:0016020">
    <property type="term" value="C:membrane"/>
    <property type="evidence" value="ECO:0007669"/>
    <property type="project" value="UniProtKB-SubCell"/>
</dbReference>
<keyword evidence="3" id="KW-0812">Transmembrane</keyword>
<keyword evidence="4" id="KW-0732">Signal</keyword>
<keyword evidence="3" id="KW-0472">Membrane</keyword>
<comment type="caution">
    <text evidence="6">The sequence shown here is derived from an EMBL/GenBank/DDBJ whole genome shotgun (WGS) entry which is preliminary data.</text>
</comment>
<dbReference type="AlphaFoldDB" id="A0AA35XCU8"/>
<evidence type="ECO:0000256" key="1">
    <source>
        <dbReference type="ARBA" id="ARBA00022737"/>
    </source>
</evidence>
<evidence type="ECO:0000313" key="6">
    <source>
        <dbReference type="EMBL" id="CAI8046765.1"/>
    </source>
</evidence>
<dbReference type="PROSITE" id="PS50853">
    <property type="entry name" value="FN3"/>
    <property type="match status" value="2"/>
</dbReference>
<dbReference type="PANTHER" id="PTHR46957">
    <property type="entry name" value="CYTOKINE RECEPTOR"/>
    <property type="match status" value="1"/>
</dbReference>
<gene>
    <name evidence="6" type="ORF">GBAR_LOCUS25857</name>
</gene>
<feature type="domain" description="Fibronectin type-III" evidence="5">
    <location>
        <begin position="254"/>
        <end position="347"/>
    </location>
</feature>
<dbReference type="PANTHER" id="PTHR46957:SF3">
    <property type="entry name" value="CYTOKINE RECEPTOR"/>
    <property type="match status" value="1"/>
</dbReference>
<evidence type="ECO:0000313" key="7">
    <source>
        <dbReference type="Proteomes" id="UP001174909"/>
    </source>
</evidence>
<reference evidence="6" key="1">
    <citation type="submission" date="2023-03" db="EMBL/GenBank/DDBJ databases">
        <authorList>
            <person name="Steffen K."/>
            <person name="Cardenas P."/>
        </authorList>
    </citation>
    <scope>NUCLEOTIDE SEQUENCE</scope>
</reference>
<feature type="transmembrane region" description="Helical" evidence="3">
    <location>
        <begin position="567"/>
        <end position="592"/>
    </location>
</feature>